<dbReference type="RefSeq" id="WP_061834625.1">
    <property type="nucleotide sequence ID" value="NZ_LUKE01000001.1"/>
</dbReference>
<keyword evidence="3" id="KW-1185">Reference proteome</keyword>
<evidence type="ECO:0000256" key="1">
    <source>
        <dbReference type="SAM" id="SignalP"/>
    </source>
</evidence>
<feature type="signal peptide" evidence="1">
    <location>
        <begin position="1"/>
        <end position="20"/>
    </location>
</feature>
<evidence type="ECO:0000313" key="3">
    <source>
        <dbReference type="Proteomes" id="UP000075320"/>
    </source>
</evidence>
<proteinExistence type="predicted"/>
<feature type="chain" id="PRO_5007573658" description="Lipoprotein" evidence="1">
    <location>
        <begin position="21"/>
        <end position="258"/>
    </location>
</feature>
<sequence>MNTLKTLFIFLILSSLIACQGTEKETIREVIREQGNQNEAQGGADTGGGGNGVNGKPLEAYAVNMKSTGSFKQLVLPIILKVQEAHPRFASDMVHIAINRKWYFVPVDLNKLPAHAIGVSFGDKDLQQMALQNLSAVWVDSKLFNAKEMSEENRAQLVLHEILMGIRLMAYKNSLDNCYSEVAYLGIKEEDAGKHRQQRDKCAQTYGLSNRDRSGGIKLSKEDYDAIRDLGSELWSNQGQVSKVQLDAWLNANDFRKY</sequence>
<gene>
    <name evidence="2" type="ORF">AZI86_08525</name>
</gene>
<accession>A0A150WRQ6</accession>
<evidence type="ECO:0008006" key="4">
    <source>
        <dbReference type="Google" id="ProtNLM"/>
    </source>
</evidence>
<name>A0A150WRQ6_BDEBC</name>
<evidence type="ECO:0000313" key="2">
    <source>
        <dbReference type="EMBL" id="KYG67048.1"/>
    </source>
</evidence>
<dbReference type="EMBL" id="LUKE01000001">
    <property type="protein sequence ID" value="KYG67048.1"/>
    <property type="molecule type" value="Genomic_DNA"/>
</dbReference>
<reference evidence="2 3" key="1">
    <citation type="submission" date="2016-03" db="EMBL/GenBank/DDBJ databases">
        <authorList>
            <person name="Ploux O."/>
        </authorList>
    </citation>
    <scope>NUCLEOTIDE SEQUENCE [LARGE SCALE GENOMIC DNA]</scope>
    <source>
        <strain evidence="2 3">R0</strain>
    </source>
</reference>
<comment type="caution">
    <text evidence="2">The sequence shown here is derived from an EMBL/GenBank/DDBJ whole genome shotgun (WGS) entry which is preliminary data.</text>
</comment>
<organism evidence="2 3">
    <name type="scientific">Bdellovibrio bacteriovorus</name>
    <dbReference type="NCBI Taxonomy" id="959"/>
    <lineage>
        <taxon>Bacteria</taxon>
        <taxon>Pseudomonadati</taxon>
        <taxon>Bdellovibrionota</taxon>
        <taxon>Bdellovibrionia</taxon>
        <taxon>Bdellovibrionales</taxon>
        <taxon>Pseudobdellovibrionaceae</taxon>
        <taxon>Bdellovibrio</taxon>
    </lineage>
</organism>
<dbReference type="Proteomes" id="UP000075320">
    <property type="component" value="Unassembled WGS sequence"/>
</dbReference>
<dbReference type="AlphaFoldDB" id="A0A150WRQ6"/>
<keyword evidence="1" id="KW-0732">Signal</keyword>
<dbReference type="PROSITE" id="PS51257">
    <property type="entry name" value="PROKAR_LIPOPROTEIN"/>
    <property type="match status" value="1"/>
</dbReference>
<protein>
    <recommendedName>
        <fullName evidence="4">Lipoprotein</fullName>
    </recommendedName>
</protein>